<feature type="domain" description="Guanylate kinase-like" evidence="13">
    <location>
        <begin position="18"/>
        <end position="207"/>
    </location>
</feature>
<keyword evidence="10" id="KW-0067">ATP-binding</keyword>
<dbReference type="Pfam" id="PF00625">
    <property type="entry name" value="Guanylate_kin"/>
    <property type="match status" value="1"/>
</dbReference>
<evidence type="ECO:0000259" key="13">
    <source>
        <dbReference type="PROSITE" id="PS50052"/>
    </source>
</evidence>
<dbReference type="InterPro" id="IPR008145">
    <property type="entry name" value="GK/Ca_channel_bsu"/>
</dbReference>
<organism evidence="14 15">
    <name type="scientific">Oceanipulchritudo coccoides</name>
    <dbReference type="NCBI Taxonomy" id="2706888"/>
    <lineage>
        <taxon>Bacteria</taxon>
        <taxon>Pseudomonadati</taxon>
        <taxon>Verrucomicrobiota</taxon>
        <taxon>Opitutia</taxon>
        <taxon>Puniceicoccales</taxon>
        <taxon>Oceanipulchritudinaceae</taxon>
        <taxon>Oceanipulchritudo</taxon>
    </lineage>
</organism>
<protein>
    <recommendedName>
        <fullName evidence="5">Guanylate kinase</fullName>
        <ecNumber evidence="4">2.7.4.8</ecNumber>
    </recommendedName>
    <alternativeName>
        <fullName evidence="11">GMP kinase</fullName>
    </alternativeName>
</protein>
<dbReference type="GO" id="GO:0005829">
    <property type="term" value="C:cytosol"/>
    <property type="evidence" value="ECO:0007669"/>
    <property type="project" value="TreeGrafter"/>
</dbReference>
<comment type="catalytic activity">
    <reaction evidence="12">
        <text>GMP + ATP = GDP + ADP</text>
        <dbReference type="Rhea" id="RHEA:20780"/>
        <dbReference type="ChEBI" id="CHEBI:30616"/>
        <dbReference type="ChEBI" id="CHEBI:58115"/>
        <dbReference type="ChEBI" id="CHEBI:58189"/>
        <dbReference type="ChEBI" id="CHEBI:456216"/>
        <dbReference type="EC" id="2.7.4.8"/>
    </reaction>
</comment>
<evidence type="ECO:0000256" key="10">
    <source>
        <dbReference type="ARBA" id="ARBA00022840"/>
    </source>
</evidence>
<dbReference type="InterPro" id="IPR020590">
    <property type="entry name" value="Guanylate_kinase_CS"/>
</dbReference>
<evidence type="ECO:0000256" key="2">
    <source>
        <dbReference type="ARBA" id="ARBA00004496"/>
    </source>
</evidence>
<dbReference type="PANTHER" id="PTHR23117:SF13">
    <property type="entry name" value="GUANYLATE KINASE"/>
    <property type="match status" value="1"/>
</dbReference>
<comment type="caution">
    <text evidence="14">The sequence shown here is derived from an EMBL/GenBank/DDBJ whole genome shotgun (WGS) entry which is preliminary data.</text>
</comment>
<dbReference type="Gene3D" id="3.30.63.10">
    <property type="entry name" value="Guanylate Kinase phosphate binding domain"/>
    <property type="match status" value="1"/>
</dbReference>
<dbReference type="CDD" id="cd00071">
    <property type="entry name" value="GMPK"/>
    <property type="match status" value="1"/>
</dbReference>
<name>A0A6B2M372_9BACT</name>
<dbReference type="GO" id="GO:0005524">
    <property type="term" value="F:ATP binding"/>
    <property type="evidence" value="ECO:0007669"/>
    <property type="project" value="UniProtKB-KW"/>
</dbReference>
<accession>A0A6B2M372</accession>
<gene>
    <name evidence="14" type="primary">gmk</name>
    <name evidence="14" type="ORF">G0Q06_07330</name>
</gene>
<dbReference type="FunFam" id="3.30.63.10:FF:000005">
    <property type="entry name" value="Guanylate kinase"/>
    <property type="match status" value="1"/>
</dbReference>
<keyword evidence="9 14" id="KW-0418">Kinase</keyword>
<evidence type="ECO:0000256" key="9">
    <source>
        <dbReference type="ARBA" id="ARBA00022777"/>
    </source>
</evidence>
<dbReference type="SUPFAM" id="SSF52540">
    <property type="entry name" value="P-loop containing nucleoside triphosphate hydrolases"/>
    <property type="match status" value="1"/>
</dbReference>
<comment type="similarity">
    <text evidence="3">Belongs to the guanylate kinase family.</text>
</comment>
<evidence type="ECO:0000313" key="14">
    <source>
        <dbReference type="EMBL" id="NDV62255.1"/>
    </source>
</evidence>
<evidence type="ECO:0000256" key="5">
    <source>
        <dbReference type="ARBA" id="ARBA00016296"/>
    </source>
</evidence>
<dbReference type="EC" id="2.7.4.8" evidence="4"/>
<dbReference type="RefSeq" id="WP_163963992.1">
    <property type="nucleotide sequence ID" value="NZ_JAAGNX010000002.1"/>
</dbReference>
<dbReference type="InterPro" id="IPR008144">
    <property type="entry name" value="Guanylate_kin-like_dom"/>
</dbReference>
<evidence type="ECO:0000313" key="15">
    <source>
        <dbReference type="Proteomes" id="UP000478417"/>
    </source>
</evidence>
<dbReference type="EMBL" id="JAAGNX010000002">
    <property type="protein sequence ID" value="NDV62255.1"/>
    <property type="molecule type" value="Genomic_DNA"/>
</dbReference>
<evidence type="ECO:0000256" key="6">
    <source>
        <dbReference type="ARBA" id="ARBA00022490"/>
    </source>
</evidence>
<dbReference type="InterPro" id="IPR027417">
    <property type="entry name" value="P-loop_NTPase"/>
</dbReference>
<dbReference type="GO" id="GO:0004385">
    <property type="term" value="F:GMP kinase activity"/>
    <property type="evidence" value="ECO:0007669"/>
    <property type="project" value="UniProtKB-EC"/>
</dbReference>
<dbReference type="NCBIfam" id="TIGR03263">
    <property type="entry name" value="guanyl_kin"/>
    <property type="match status" value="1"/>
</dbReference>
<evidence type="ECO:0000256" key="11">
    <source>
        <dbReference type="ARBA" id="ARBA00030128"/>
    </source>
</evidence>
<comment type="subcellular location">
    <subcellularLocation>
        <location evidence="2">Cytoplasm</location>
    </subcellularLocation>
</comment>
<dbReference type="PROSITE" id="PS50052">
    <property type="entry name" value="GUANYLATE_KINASE_2"/>
    <property type="match status" value="1"/>
</dbReference>
<evidence type="ECO:0000256" key="7">
    <source>
        <dbReference type="ARBA" id="ARBA00022679"/>
    </source>
</evidence>
<reference evidence="14 15" key="1">
    <citation type="submission" date="2020-02" db="EMBL/GenBank/DDBJ databases">
        <title>Albibacoteraceae fam. nov., the first described family within the subdivision 4 Verrucomicrobia.</title>
        <authorList>
            <person name="Xi F."/>
        </authorList>
    </citation>
    <scope>NUCLEOTIDE SEQUENCE [LARGE SCALE GENOMIC DNA]</scope>
    <source>
        <strain evidence="14 15">CK1056</strain>
    </source>
</reference>
<dbReference type="PROSITE" id="PS00856">
    <property type="entry name" value="GUANYLATE_KINASE_1"/>
    <property type="match status" value="1"/>
</dbReference>
<keyword evidence="7 14" id="KW-0808">Transferase</keyword>
<evidence type="ECO:0000256" key="12">
    <source>
        <dbReference type="ARBA" id="ARBA00048594"/>
    </source>
</evidence>
<proteinExistence type="inferred from homology"/>
<comment type="function">
    <text evidence="1">Essential for recycling GMP and indirectly, cGMP.</text>
</comment>
<dbReference type="Proteomes" id="UP000478417">
    <property type="component" value="Unassembled WGS sequence"/>
</dbReference>
<keyword evidence="15" id="KW-1185">Reference proteome</keyword>
<dbReference type="AlphaFoldDB" id="A0A6B2M372"/>
<evidence type="ECO:0000256" key="8">
    <source>
        <dbReference type="ARBA" id="ARBA00022741"/>
    </source>
</evidence>
<keyword evidence="6" id="KW-0963">Cytoplasm</keyword>
<evidence type="ECO:0000256" key="1">
    <source>
        <dbReference type="ARBA" id="ARBA00003531"/>
    </source>
</evidence>
<evidence type="ECO:0000256" key="4">
    <source>
        <dbReference type="ARBA" id="ARBA00012961"/>
    </source>
</evidence>
<dbReference type="SMART" id="SM00072">
    <property type="entry name" value="GuKc"/>
    <property type="match status" value="1"/>
</dbReference>
<keyword evidence="8" id="KW-0547">Nucleotide-binding</keyword>
<sequence length="207" mass="23823">MSISENWRSMTVPPTASPIILIICGPAGSGKTTLCEQLLSEFPDRIERIVTTTSRQPRPGEVDGLDYHFLDEEVFKRRLENGDFIEWAIVHGRYYGSQKKHILQQLEKGKDLMLNIDIQGAQTFRKEPSINSRLAGGLHTIFIQPESLEQIRERLKGRGESEMEIERRLKSARIELQEVDNFEHVILSGTREADYDALRKLYLSLRK</sequence>
<dbReference type="InterPro" id="IPR017665">
    <property type="entry name" value="Guanylate_kinase"/>
</dbReference>
<dbReference type="PANTHER" id="PTHR23117">
    <property type="entry name" value="GUANYLATE KINASE-RELATED"/>
    <property type="match status" value="1"/>
</dbReference>
<evidence type="ECO:0000256" key="3">
    <source>
        <dbReference type="ARBA" id="ARBA00005790"/>
    </source>
</evidence>
<dbReference type="Gene3D" id="3.40.50.300">
    <property type="entry name" value="P-loop containing nucleotide triphosphate hydrolases"/>
    <property type="match status" value="1"/>
</dbReference>